<dbReference type="Pfam" id="PF19380">
    <property type="entry name" value="DUF5955"/>
    <property type="match status" value="1"/>
</dbReference>
<organism evidence="1 2">
    <name type="scientific">Streptomyces millisiae</name>
    <dbReference type="NCBI Taxonomy" id="3075542"/>
    <lineage>
        <taxon>Bacteria</taxon>
        <taxon>Bacillati</taxon>
        <taxon>Actinomycetota</taxon>
        <taxon>Actinomycetes</taxon>
        <taxon>Kitasatosporales</taxon>
        <taxon>Streptomycetaceae</taxon>
        <taxon>Streptomyces</taxon>
    </lineage>
</organism>
<evidence type="ECO:0000313" key="1">
    <source>
        <dbReference type="EMBL" id="MDT0322172.1"/>
    </source>
</evidence>
<accession>A0ABU2LX58</accession>
<dbReference type="EMBL" id="JAVREM010000056">
    <property type="protein sequence ID" value="MDT0322172.1"/>
    <property type="molecule type" value="Genomic_DNA"/>
</dbReference>
<dbReference type="Proteomes" id="UP001183420">
    <property type="component" value="Unassembled WGS sequence"/>
</dbReference>
<keyword evidence="2" id="KW-1185">Reference proteome</keyword>
<gene>
    <name evidence="1" type="ORF">RNC47_27970</name>
</gene>
<dbReference type="RefSeq" id="WP_311602657.1">
    <property type="nucleotide sequence ID" value="NZ_JAVREM010000056.1"/>
</dbReference>
<sequence length="127" mass="12963">MGWVGAQAGGADPRVGALRVAIERLRRDLNGYSAALADRGVAEHQLALLSAAASDPAPEAAALRNALLMIAGAVGSVSALAPAVVQLRQAVELFGPPHGVPPDVPAGVTHPPYGGRLPRQFDWPAGH</sequence>
<dbReference type="InterPro" id="IPR045999">
    <property type="entry name" value="DUF5955"/>
</dbReference>
<name>A0ABU2LX58_9ACTN</name>
<comment type="caution">
    <text evidence="1">The sequence shown here is derived from an EMBL/GenBank/DDBJ whole genome shotgun (WGS) entry which is preliminary data.</text>
</comment>
<evidence type="ECO:0000313" key="2">
    <source>
        <dbReference type="Proteomes" id="UP001183420"/>
    </source>
</evidence>
<proteinExistence type="predicted"/>
<protein>
    <submittedName>
        <fullName evidence="1">DUF5955 family protein</fullName>
    </submittedName>
</protein>
<reference evidence="2" key="1">
    <citation type="submission" date="2023-07" db="EMBL/GenBank/DDBJ databases">
        <title>30 novel species of actinomycetes from the DSMZ collection.</title>
        <authorList>
            <person name="Nouioui I."/>
        </authorList>
    </citation>
    <scope>NUCLEOTIDE SEQUENCE [LARGE SCALE GENOMIC DNA]</scope>
    <source>
        <strain evidence="2">DSM 44918</strain>
    </source>
</reference>